<dbReference type="PANTHER" id="PTHR24412">
    <property type="entry name" value="KELCH PROTEIN"/>
    <property type="match status" value="1"/>
</dbReference>
<organism evidence="4 5">
    <name type="scientific">Paenibacillus phyllosphaerae</name>
    <dbReference type="NCBI Taxonomy" id="274593"/>
    <lineage>
        <taxon>Bacteria</taxon>
        <taxon>Bacillati</taxon>
        <taxon>Bacillota</taxon>
        <taxon>Bacilli</taxon>
        <taxon>Bacillales</taxon>
        <taxon>Paenibacillaceae</taxon>
        <taxon>Paenibacillus</taxon>
    </lineage>
</organism>
<proteinExistence type="predicted"/>
<evidence type="ECO:0000313" key="4">
    <source>
        <dbReference type="EMBL" id="MBB3109102.1"/>
    </source>
</evidence>
<feature type="domain" description="Fibronectin type-III" evidence="3">
    <location>
        <begin position="792"/>
        <end position="880"/>
    </location>
</feature>
<dbReference type="CDD" id="cd00063">
    <property type="entry name" value="FN3"/>
    <property type="match status" value="1"/>
</dbReference>
<sequence>MNLLSKVMKIMLAVSLTFGIILTDIVFQQKSAFAEETNVEYGNPFFSGISGGQITLPNGNIQILRTDLSPTIYDPYQKVFKFGGEIPDIRSGFSSSLLLSGKVLVVGGIISGQSTYTKTNFIYDPNTRTSTMVASSVNNYSGRAQSTLADGKVMVTGGYGSSYYSTVEIYDPVSNTWSTGQALPASLAFHSQLTLPDGRVIVTGGKLSSSVRNSVIYIFDPSSGTWTNGGNLPVAVSSNNLSLLQDGTVFITGGADSTDAKKNSAIAYDPNTRQIRTLANLPEVISGHKQSTLANGDVMITGNKVYYIYDYKLDKWTKGHPNSYPAHKNISSLPDGNLLMTGGTSNKSYSYNPINGTYVEKAAFPTTLNSYGQSTLQNGKVFVTGGENGSVFTNTYLYDLTANTWTAAASLPIPLMSHAQTTLSDGRVIVTGGYRGDTKVNSNKTYIYNPANNTWAVASDIPSTLIKHTQSVLSDGRLMVTSTNKICYIYDVKLNTWLQIASVPQTFTLKHTQVTLESGEVIVIQRSAYQYNPSTNQWVTLPNYDAILATNTMINLGDGRLRVFGDDSDVQTMRELIFKQTPEISPNIVQVNVSGAQTTFKITGKARSKYMNTTAISATIDGVTKTTTVAKTPMAYPASDNWELVWDVEKDNIAPGKYTNFDVVAKNSYNDTMTVPYVGVINVDQESPQIAETTITVNNQKPTYINAGDVITLMFKANEEIQLPTVKIQGNAAAVTLAGQNAYRAVYQLKATDSEGPILFEINYFDATGNAGYPITTTTDGYTPFYSRSVLSPTDLVAQSKTDTQVVLTWKAPVKIDGISGYDVYQDDVKIGSVTSVSTVTYTAKLLKPSTTYRFNVKAKTAQGKESETSNILIVTTTSDLTELDDSFAGAIMIRENLTYTAYINKETDVDYYRYTASSSGIDQINLSMLAASDFNVYVYDQNMRPLNAGISATGVKEEVLFKVTQGSIYYIKVERAGGTFSAAPYTLQVNNPVVQYQTTYEYDKNGNIKKKTTTVVGG</sequence>
<dbReference type="Pfam" id="PF00041">
    <property type="entry name" value="fn3"/>
    <property type="match status" value="1"/>
</dbReference>
<evidence type="ECO:0000259" key="3">
    <source>
        <dbReference type="PROSITE" id="PS50853"/>
    </source>
</evidence>
<keyword evidence="5" id="KW-1185">Reference proteome</keyword>
<dbReference type="Pfam" id="PF24681">
    <property type="entry name" value="Kelch_KLHDC2_KLHL20_DRC7"/>
    <property type="match status" value="1"/>
</dbReference>
<dbReference type="SUPFAM" id="SSF89260">
    <property type="entry name" value="Collagen-binding domain"/>
    <property type="match status" value="1"/>
</dbReference>
<dbReference type="Gene3D" id="2.60.120.380">
    <property type="match status" value="1"/>
</dbReference>
<dbReference type="Gene3D" id="2.60.40.10">
    <property type="entry name" value="Immunoglobulins"/>
    <property type="match status" value="1"/>
</dbReference>
<dbReference type="InterPro" id="IPR036116">
    <property type="entry name" value="FN3_sf"/>
</dbReference>
<dbReference type="Gene3D" id="2.120.10.80">
    <property type="entry name" value="Kelch-type beta propeller"/>
    <property type="match status" value="1"/>
</dbReference>
<name>A0A7W5AUV8_9BACL</name>
<dbReference type="PANTHER" id="PTHR24412:SF489">
    <property type="entry name" value="RING FINGER DOMAIN AND KELCH REPEAT-CONTAINING PROTEIN DDB_G0271372"/>
    <property type="match status" value="1"/>
</dbReference>
<keyword evidence="1" id="KW-0880">Kelch repeat</keyword>
<dbReference type="EMBL" id="JACHXK010000002">
    <property type="protein sequence ID" value="MBB3109102.1"/>
    <property type="molecule type" value="Genomic_DNA"/>
</dbReference>
<dbReference type="Pfam" id="PF01344">
    <property type="entry name" value="Kelch_1"/>
    <property type="match status" value="2"/>
</dbReference>
<dbReference type="RefSeq" id="WP_183597872.1">
    <property type="nucleotide sequence ID" value="NZ_JACHXK010000002.1"/>
</dbReference>
<protein>
    <recommendedName>
        <fullName evidence="3">Fibronectin type-III domain-containing protein</fullName>
    </recommendedName>
</protein>
<dbReference type="AlphaFoldDB" id="A0A7W5AUV8"/>
<dbReference type="InterPro" id="IPR003961">
    <property type="entry name" value="FN3_dom"/>
</dbReference>
<dbReference type="InterPro" id="IPR006652">
    <property type="entry name" value="Kelch_1"/>
</dbReference>
<reference evidence="4 5" key="1">
    <citation type="submission" date="2020-08" db="EMBL/GenBank/DDBJ databases">
        <title>Genomic Encyclopedia of Type Strains, Phase III (KMG-III): the genomes of soil and plant-associated and newly described type strains.</title>
        <authorList>
            <person name="Whitman W."/>
        </authorList>
    </citation>
    <scope>NUCLEOTIDE SEQUENCE [LARGE SCALE GENOMIC DNA]</scope>
    <source>
        <strain evidence="4 5">CECT 5862</strain>
    </source>
</reference>
<dbReference type="SMART" id="SM00612">
    <property type="entry name" value="Kelch"/>
    <property type="match status" value="6"/>
</dbReference>
<dbReference type="SMART" id="SM00060">
    <property type="entry name" value="FN3"/>
    <property type="match status" value="1"/>
</dbReference>
<keyword evidence="2" id="KW-0677">Repeat</keyword>
<dbReference type="InterPro" id="IPR015915">
    <property type="entry name" value="Kelch-typ_b-propeller"/>
</dbReference>
<dbReference type="SUPFAM" id="SSF117281">
    <property type="entry name" value="Kelch motif"/>
    <property type="match status" value="2"/>
</dbReference>
<dbReference type="InterPro" id="IPR013783">
    <property type="entry name" value="Ig-like_fold"/>
</dbReference>
<evidence type="ECO:0000313" key="5">
    <source>
        <dbReference type="Proteomes" id="UP000570361"/>
    </source>
</evidence>
<gene>
    <name evidence="4" type="ORF">FHS18_001154</name>
</gene>
<evidence type="ECO:0000256" key="2">
    <source>
        <dbReference type="ARBA" id="ARBA00022737"/>
    </source>
</evidence>
<accession>A0A7W5AUV8</accession>
<dbReference type="PROSITE" id="PS50853">
    <property type="entry name" value="FN3"/>
    <property type="match status" value="1"/>
</dbReference>
<dbReference type="SUPFAM" id="SSF49265">
    <property type="entry name" value="Fibronectin type III"/>
    <property type="match status" value="1"/>
</dbReference>
<dbReference type="Gene3D" id="2.130.10.80">
    <property type="entry name" value="Galactose oxidase/kelch, beta-propeller"/>
    <property type="match status" value="3"/>
</dbReference>
<dbReference type="InterPro" id="IPR037293">
    <property type="entry name" value="Gal_Oxidase_central_sf"/>
</dbReference>
<comment type="caution">
    <text evidence="4">The sequence shown here is derived from an EMBL/GenBank/DDBJ whole genome shotgun (WGS) entry which is preliminary data.</text>
</comment>
<evidence type="ECO:0000256" key="1">
    <source>
        <dbReference type="ARBA" id="ARBA00022441"/>
    </source>
</evidence>
<dbReference type="Proteomes" id="UP000570361">
    <property type="component" value="Unassembled WGS sequence"/>
</dbReference>